<dbReference type="RefSeq" id="XP_031025119.1">
    <property type="nucleotide sequence ID" value="XM_031168955.1"/>
</dbReference>
<keyword evidence="4" id="KW-0496">Mitochondrion</keyword>
<keyword evidence="5" id="KW-0687">Ribonucleoprotein</keyword>
<keyword evidence="3" id="KW-0689">Ribosomal protein</keyword>
<dbReference type="PANTHER" id="PTHR37799">
    <property type="entry name" value="37S RIBOSOMAL PROTEIN S25, MITOCHONDRIAL"/>
    <property type="match status" value="1"/>
</dbReference>
<evidence type="ECO:0000256" key="7">
    <source>
        <dbReference type="ARBA" id="ARBA00035421"/>
    </source>
</evidence>
<dbReference type="GO" id="GO:0003735">
    <property type="term" value="F:structural constituent of ribosome"/>
    <property type="evidence" value="ECO:0007669"/>
    <property type="project" value="InterPro"/>
</dbReference>
<reference evidence="9 10" key="1">
    <citation type="journal article" date="2019" name="Sci. Rep.">
        <title>Comparative genomics of chytrid fungi reveal insights into the obligate biotrophic and pathogenic lifestyle of Synchytrium endobioticum.</title>
        <authorList>
            <person name="van de Vossenberg B.T.L.H."/>
            <person name="Warris S."/>
            <person name="Nguyen H.D.T."/>
            <person name="van Gent-Pelzer M.P.E."/>
            <person name="Joly D.L."/>
            <person name="van de Geest H.C."/>
            <person name="Bonants P.J.M."/>
            <person name="Smith D.S."/>
            <person name="Levesque C.A."/>
            <person name="van der Lee T.A.J."/>
        </authorList>
    </citation>
    <scope>NUCLEOTIDE SEQUENCE [LARGE SCALE GENOMIC DNA]</scope>
    <source>
        <strain evidence="9 10">JEL517</strain>
    </source>
</reference>
<evidence type="ECO:0000313" key="10">
    <source>
        <dbReference type="Proteomes" id="UP000319731"/>
    </source>
</evidence>
<comment type="caution">
    <text evidence="9">The sequence shown here is derived from an EMBL/GenBank/DDBJ whole genome shotgun (WGS) entry which is preliminary data.</text>
</comment>
<dbReference type="PANTHER" id="PTHR37799:SF1">
    <property type="entry name" value="SMALL RIBOSOMAL SUBUNIT PROTEIN MS23"/>
    <property type="match status" value="1"/>
</dbReference>
<dbReference type="AlphaFoldDB" id="A0A507CA26"/>
<evidence type="ECO:0000256" key="2">
    <source>
        <dbReference type="ARBA" id="ARBA00009864"/>
    </source>
</evidence>
<feature type="region of interest" description="Disordered" evidence="8">
    <location>
        <begin position="1"/>
        <end position="32"/>
    </location>
</feature>
<keyword evidence="10" id="KW-1185">Reference proteome</keyword>
<evidence type="ECO:0000256" key="6">
    <source>
        <dbReference type="ARBA" id="ARBA00035137"/>
    </source>
</evidence>
<sequence length="281" mass="32588">MSRYIPKPKYNPFTIRDNHTRMQHPPSSSQVSTPAWQSAIKMHPPAPYHPRGVVPKEVGQFIESLQHTLLRDASLAHRKIPHRNYTKKDHRTVIKTNTRAPRYYYTPPAIEYPEDELRKDFYVGHPFELSRPRIMLEDPSTMEEEIVKDVELDTSPELSGESVIRHALYLMSHPKSPMPRAEAYKEALRLFYSRRAKEDVHAQQKRAIKIEAAWRTPGSDKTDRSGGRPWTAITIKEEEDALAATNAYMTLKNQEKAENLKSSRQMTMFDNIESAIPRTKR</sequence>
<evidence type="ECO:0000256" key="1">
    <source>
        <dbReference type="ARBA" id="ARBA00004173"/>
    </source>
</evidence>
<dbReference type="GO" id="GO:0005763">
    <property type="term" value="C:mitochondrial small ribosomal subunit"/>
    <property type="evidence" value="ECO:0007669"/>
    <property type="project" value="InterPro"/>
</dbReference>
<dbReference type="STRING" id="1806994.A0A507CA26"/>
<protein>
    <recommendedName>
        <fullName evidence="6">Small ribosomal subunit protein mS23</fullName>
    </recommendedName>
    <alternativeName>
        <fullName evidence="7">37S ribosomal protein S25, mitochondrial</fullName>
    </alternativeName>
</protein>
<evidence type="ECO:0000256" key="5">
    <source>
        <dbReference type="ARBA" id="ARBA00023274"/>
    </source>
</evidence>
<proteinExistence type="inferred from homology"/>
<evidence type="ECO:0000256" key="8">
    <source>
        <dbReference type="SAM" id="MobiDB-lite"/>
    </source>
</evidence>
<dbReference type="Proteomes" id="UP000319731">
    <property type="component" value="Unassembled WGS sequence"/>
</dbReference>
<dbReference type="GeneID" id="42004252"/>
<organism evidence="9 10">
    <name type="scientific">Synchytrium microbalum</name>
    <dbReference type="NCBI Taxonomy" id="1806994"/>
    <lineage>
        <taxon>Eukaryota</taxon>
        <taxon>Fungi</taxon>
        <taxon>Fungi incertae sedis</taxon>
        <taxon>Chytridiomycota</taxon>
        <taxon>Chytridiomycota incertae sedis</taxon>
        <taxon>Chytridiomycetes</taxon>
        <taxon>Synchytriales</taxon>
        <taxon>Synchytriaceae</taxon>
        <taxon>Synchytrium</taxon>
    </lineage>
</organism>
<comment type="subcellular location">
    <subcellularLocation>
        <location evidence="1">Mitochondrion</location>
    </subcellularLocation>
</comment>
<accession>A0A507CA26</accession>
<name>A0A507CA26_9FUNG</name>
<comment type="similarity">
    <text evidence="2">Belongs to the mitochondrion-specific ribosomal protein mS23 family.</text>
</comment>
<evidence type="ECO:0000313" key="9">
    <source>
        <dbReference type="EMBL" id="TPX34355.1"/>
    </source>
</evidence>
<gene>
    <name evidence="9" type="ORF">SmJEL517_g03027</name>
</gene>
<evidence type="ECO:0000256" key="3">
    <source>
        <dbReference type="ARBA" id="ARBA00022980"/>
    </source>
</evidence>
<dbReference type="InterPro" id="IPR016939">
    <property type="entry name" value="Ribosomal_mS23_fun"/>
</dbReference>
<dbReference type="OrthoDB" id="5542239at2759"/>
<dbReference type="EMBL" id="QEAO01000014">
    <property type="protein sequence ID" value="TPX34355.1"/>
    <property type="molecule type" value="Genomic_DNA"/>
</dbReference>
<evidence type="ECO:0000256" key="4">
    <source>
        <dbReference type="ARBA" id="ARBA00023128"/>
    </source>
</evidence>
<dbReference type="Pfam" id="PF13741">
    <property type="entry name" value="MRP-S25"/>
    <property type="match status" value="1"/>
</dbReference>